<feature type="region of interest" description="Disordered" evidence="2">
    <location>
        <begin position="839"/>
        <end position="890"/>
    </location>
</feature>
<sequence length="1337" mass="145423">MYGQGNYATQSGQNANASRPQLQQWPPAPAPPPPAQASRPPMLPHGHPPGPPLVGQRGPPAYQHSHPGVHHPCPPFSVSTSCSESGQFYPLPPPPPSAQVHGSAPILQSHQVPVQHSQWNPSMHHVPPSIAPGAPRVLPPPPPLGQMPYRGAIHQPSPNGMQVFLHNLPPPPPPPPNLQNPGFSTPSPFDPSAHSRNHDSHVQPAVPGPQPPLPPSPPGDPPLPPSSPPHIYTTGNANGAKDGGVFEHDGGIACREGLPVSKSLASGLPSSPPKPVSLAFPGEGSSVQLINSINSAPSHSAADSDMEMEDDITQLVEDQQIHPLGAEKQLQDGVTEDILYRNSSCYGPLEPEEQRQDSPYRAPSSFQEPSSESSGLNRDNEPFLDGHVQTSSSLEDGHVQTSSSLEKNLSHPRDKEVGLENVHSQLMEATSPFRLIQGYASDDSLDNTSENCLENLGRLMVPSPSEVVTITVKTDTGRSPISSVKPSNSVVKDDKESVGALNFEDSIDHSNGNRLSFKSDTAPEGPHSENVLGANDNDSFDSLREDAKDKSPTQKVDEFGRLVREGVSDSDSDESRKYMRRHGKRGRNQSRSRSPYDRRRRKSPWKRKDRRDRSRSISPKRHRSRSKSPSRHGSTSGGDKMRRDRGYPSQCFNFLRGRCYHGASCRYFHAELDKSGRSRSYRSKHQQRDLPLISKDSDMHDSKDSHTREKIGTTLKKSVHNHDRSESQDIPDMEMKDMKEPEPASQLYGKENQMGLADSPVIVAEVEKLPSDAAGGMPSSIGTMGIHQSEDHVSCQMLLSADEKLKEKCDSSVLELPSVQTSFMVPPVQLPQFVSAKDSGSSDVLQTAPLSASFPSTPQTSSTVFAQQMPRDHNLPPPFNSAYIESAPPFQAPFPHQPSPFAVPLSSSWNSLPPRPALSQAPRTQFVNDSSGNAAGGQHSVPQVHFQPNVVAPRNDFYASTSPNIPQVGEHHAFVRTQPIYSRGSPNRPPVFLGESLALGELPGPSSKSYPYMQQPHSGTQTTGISRHLVGVSSSVSRYASDLLDQNQALRLPDFGGSRFSSHFNPYASTFDQPLTTKFSSDPLIHGRDMLSSSKYSAFSLSNLPIDGHHAESLGSRNITPPSARTGEAMFPQPGGNQYDPLYDSIEPSTNLLKKSDPGQKHEVTGDSGVMLRLSGSNEPLNVEVSKRQKGGGAITFTASAENDEFGETAEAEVGAVENGSLSDSSDEEDVPTGEIEIEQVKPSTEKKKSKDSRSMKLFKISVANFVKELLKPSWRQGNMSKEVFKTIVKKTVDKVSGAMKSHQIPKSKTKIDHYIDSSQRKLTKLVMGYVDKYVKA</sequence>
<evidence type="ECO:0000256" key="2">
    <source>
        <dbReference type="SAM" id="MobiDB-lite"/>
    </source>
</evidence>
<feature type="compositionally biased region" description="Basic residues" evidence="2">
    <location>
        <begin position="618"/>
        <end position="630"/>
    </location>
</feature>
<protein>
    <recommendedName>
        <fullName evidence="3">C3H1-type domain-containing protein</fullName>
    </recommendedName>
</protein>
<feature type="region of interest" description="Disordered" evidence="2">
    <location>
        <begin position="115"/>
        <end position="250"/>
    </location>
</feature>
<organism evidence="4 5">
    <name type="scientific">Datura stramonium</name>
    <name type="common">Jimsonweed</name>
    <name type="synonym">Common thornapple</name>
    <dbReference type="NCBI Taxonomy" id="4076"/>
    <lineage>
        <taxon>Eukaryota</taxon>
        <taxon>Viridiplantae</taxon>
        <taxon>Streptophyta</taxon>
        <taxon>Embryophyta</taxon>
        <taxon>Tracheophyta</taxon>
        <taxon>Spermatophyta</taxon>
        <taxon>Magnoliopsida</taxon>
        <taxon>eudicotyledons</taxon>
        <taxon>Gunneridae</taxon>
        <taxon>Pentapetalae</taxon>
        <taxon>asterids</taxon>
        <taxon>lamiids</taxon>
        <taxon>Solanales</taxon>
        <taxon>Solanaceae</taxon>
        <taxon>Solanoideae</taxon>
        <taxon>Datureae</taxon>
        <taxon>Datura</taxon>
    </lineage>
</organism>
<feature type="compositionally biased region" description="Low complexity" evidence="2">
    <location>
        <begin position="363"/>
        <end position="374"/>
    </location>
</feature>
<feature type="compositionally biased region" description="Basic and acidic residues" evidence="2">
    <location>
        <begin position="408"/>
        <end position="418"/>
    </location>
</feature>
<feature type="compositionally biased region" description="Basic and acidic residues" evidence="2">
    <location>
        <begin position="541"/>
        <end position="577"/>
    </location>
</feature>
<evidence type="ECO:0000259" key="3">
    <source>
        <dbReference type="PROSITE" id="PS50103"/>
    </source>
</evidence>
<comment type="caution">
    <text evidence="4">The sequence shown here is derived from an EMBL/GenBank/DDBJ whole genome shotgun (WGS) entry which is preliminary data.</text>
</comment>
<dbReference type="InterPro" id="IPR052650">
    <property type="entry name" value="Zinc_finger_CCCH"/>
</dbReference>
<evidence type="ECO:0000256" key="1">
    <source>
        <dbReference type="PROSITE-ProRule" id="PRU00723"/>
    </source>
</evidence>
<keyword evidence="5" id="KW-1185">Reference proteome</keyword>
<dbReference type="InterPro" id="IPR000571">
    <property type="entry name" value="Znf_CCCH"/>
</dbReference>
<dbReference type="EMBL" id="JACEIK010000206">
    <property type="protein sequence ID" value="MCD7452397.1"/>
    <property type="molecule type" value="Genomic_DNA"/>
</dbReference>
<feature type="compositionally biased region" description="Pro residues" evidence="2">
    <location>
        <begin position="206"/>
        <end position="228"/>
    </location>
</feature>
<feature type="compositionally biased region" description="Basic residues" evidence="2">
    <location>
        <begin position="598"/>
        <end position="610"/>
    </location>
</feature>
<feature type="region of interest" description="Disordered" evidence="2">
    <location>
        <begin position="675"/>
        <end position="732"/>
    </location>
</feature>
<feature type="compositionally biased region" description="Polar residues" evidence="2">
    <location>
        <begin position="77"/>
        <end position="86"/>
    </location>
</feature>
<dbReference type="PROSITE" id="PS50103">
    <property type="entry name" value="ZF_C3H1"/>
    <property type="match status" value="1"/>
</dbReference>
<feature type="domain" description="C3H1-type" evidence="3">
    <location>
        <begin position="645"/>
        <end position="672"/>
    </location>
</feature>
<reference evidence="4 5" key="1">
    <citation type="journal article" date="2021" name="BMC Genomics">
        <title>Datura genome reveals duplications of psychoactive alkaloid biosynthetic genes and high mutation rate following tissue culture.</title>
        <authorList>
            <person name="Rajewski A."/>
            <person name="Carter-House D."/>
            <person name="Stajich J."/>
            <person name="Litt A."/>
        </authorList>
    </citation>
    <scope>NUCLEOTIDE SEQUENCE [LARGE SCALE GENOMIC DNA]</scope>
    <source>
        <strain evidence="4">AR-01</strain>
    </source>
</reference>
<feature type="compositionally biased region" description="Basic and acidic residues" evidence="2">
    <location>
        <begin position="695"/>
        <end position="711"/>
    </location>
</feature>
<feature type="compositionally biased region" description="Polar residues" evidence="2">
    <location>
        <begin position="388"/>
        <end position="407"/>
    </location>
</feature>
<evidence type="ECO:0000313" key="4">
    <source>
        <dbReference type="EMBL" id="MCD7452397.1"/>
    </source>
</evidence>
<dbReference type="PANTHER" id="PTHR36886:SF7">
    <property type="entry name" value="EXPRESSED PROTEIN"/>
    <property type="match status" value="1"/>
</dbReference>
<feature type="compositionally biased region" description="Basic residues" evidence="2">
    <location>
        <begin position="578"/>
        <end position="590"/>
    </location>
</feature>
<feature type="region of interest" description="Disordered" evidence="2">
    <location>
        <begin position="342"/>
        <end position="420"/>
    </location>
</feature>
<keyword evidence="1" id="KW-0479">Metal-binding</keyword>
<feature type="compositionally biased region" description="Polar residues" evidence="2">
    <location>
        <begin position="509"/>
        <end position="519"/>
    </location>
</feature>
<feature type="region of interest" description="Disordered" evidence="2">
    <location>
        <begin position="262"/>
        <end position="282"/>
    </location>
</feature>
<dbReference type="Proteomes" id="UP000823775">
    <property type="component" value="Unassembled WGS sequence"/>
</dbReference>
<feature type="compositionally biased region" description="Basic and acidic residues" evidence="2">
    <location>
        <begin position="720"/>
        <end position="732"/>
    </location>
</feature>
<accession>A0ABS8S049</accession>
<feature type="zinc finger region" description="C3H1-type" evidence="1">
    <location>
        <begin position="645"/>
        <end position="672"/>
    </location>
</feature>
<evidence type="ECO:0000313" key="5">
    <source>
        <dbReference type="Proteomes" id="UP000823775"/>
    </source>
</evidence>
<feature type="compositionally biased region" description="Polar residues" evidence="2">
    <location>
        <begin position="839"/>
        <end position="866"/>
    </location>
</feature>
<feature type="compositionally biased region" description="Polar residues" evidence="2">
    <location>
        <begin position="1"/>
        <end position="19"/>
    </location>
</feature>
<feature type="compositionally biased region" description="Pro residues" evidence="2">
    <location>
        <begin position="26"/>
        <end position="52"/>
    </location>
</feature>
<keyword evidence="1" id="KW-0863">Zinc-finger</keyword>
<proteinExistence type="predicted"/>
<keyword evidence="1" id="KW-0862">Zinc</keyword>
<name>A0ABS8S049_DATST</name>
<feature type="region of interest" description="Disordered" evidence="2">
    <location>
        <begin position="476"/>
        <end position="645"/>
    </location>
</feature>
<feature type="compositionally biased region" description="Polar residues" evidence="2">
    <location>
        <begin position="921"/>
        <end position="933"/>
    </location>
</feature>
<dbReference type="PANTHER" id="PTHR36886">
    <property type="entry name" value="PROTEIN FRIGIDA-ESSENTIAL 1"/>
    <property type="match status" value="1"/>
</dbReference>
<gene>
    <name evidence="4" type="ORF">HAX54_016385</name>
</gene>
<feature type="region of interest" description="Disordered" evidence="2">
    <location>
        <begin position="913"/>
        <end position="941"/>
    </location>
</feature>
<feature type="compositionally biased region" description="Pro residues" evidence="2">
    <location>
        <begin position="168"/>
        <end position="178"/>
    </location>
</feature>
<feature type="region of interest" description="Disordered" evidence="2">
    <location>
        <begin position="1"/>
        <end position="102"/>
    </location>
</feature>
<feature type="compositionally biased region" description="Polar residues" evidence="2">
    <location>
        <begin position="476"/>
        <end position="490"/>
    </location>
</feature>